<organism evidence="1 2">
    <name type="scientific">Magnetovibrio blakemorei</name>
    <dbReference type="NCBI Taxonomy" id="28181"/>
    <lineage>
        <taxon>Bacteria</taxon>
        <taxon>Pseudomonadati</taxon>
        <taxon>Pseudomonadota</taxon>
        <taxon>Alphaproteobacteria</taxon>
        <taxon>Rhodospirillales</taxon>
        <taxon>Magnetovibrionaceae</taxon>
        <taxon>Magnetovibrio</taxon>
    </lineage>
</organism>
<dbReference type="Proteomes" id="UP000095347">
    <property type="component" value="Unassembled WGS sequence"/>
</dbReference>
<reference evidence="2" key="1">
    <citation type="submission" date="2016-07" db="EMBL/GenBank/DDBJ databases">
        <authorList>
            <person name="Florea S."/>
            <person name="Webb J.S."/>
            <person name="Jaromczyk J."/>
            <person name="Schardl C.L."/>
        </authorList>
    </citation>
    <scope>NUCLEOTIDE SEQUENCE [LARGE SCALE GENOMIC DNA]</scope>
    <source>
        <strain evidence="2">MV-1</strain>
    </source>
</reference>
<keyword evidence="2" id="KW-1185">Reference proteome</keyword>
<accession>A0A1E5Q646</accession>
<dbReference type="RefSeq" id="WP_069958412.1">
    <property type="nucleotide sequence ID" value="NZ_MCGG01000036.1"/>
</dbReference>
<gene>
    <name evidence="1" type="ORF">BEN30_12495</name>
</gene>
<comment type="caution">
    <text evidence="1">The sequence shown here is derived from an EMBL/GenBank/DDBJ whole genome shotgun (WGS) entry which is preliminary data.</text>
</comment>
<proteinExistence type="predicted"/>
<name>A0A1E5Q646_9PROT</name>
<protein>
    <submittedName>
        <fullName evidence="1">Uncharacterized protein</fullName>
    </submittedName>
</protein>
<dbReference type="STRING" id="28181.BEN30_12495"/>
<evidence type="ECO:0000313" key="1">
    <source>
        <dbReference type="EMBL" id="OEJ66207.1"/>
    </source>
</evidence>
<evidence type="ECO:0000313" key="2">
    <source>
        <dbReference type="Proteomes" id="UP000095347"/>
    </source>
</evidence>
<dbReference type="AlphaFoldDB" id="A0A1E5Q646"/>
<sequence>MKSRRLSDKIIDAHQIACEENRHEIASLLLEALEIDLSSIGGDHEEHRMWSERMEGAFALHTKTFKTIQKL</sequence>
<dbReference type="EMBL" id="MCGG01000036">
    <property type="protein sequence ID" value="OEJ66207.1"/>
    <property type="molecule type" value="Genomic_DNA"/>
</dbReference>